<dbReference type="Gene3D" id="1.10.8.10">
    <property type="entry name" value="DNA helicase RuvA subunit, C-terminal domain"/>
    <property type="match status" value="1"/>
</dbReference>
<keyword evidence="3" id="KW-1185">Reference proteome</keyword>
<dbReference type="InterPro" id="IPR036063">
    <property type="entry name" value="Smr_dom_sf"/>
</dbReference>
<protein>
    <recommendedName>
        <fullName evidence="1">Smr domain-containing protein</fullName>
    </recommendedName>
</protein>
<organism evidence="2 3">
    <name type="scientific">Hexamita inflata</name>
    <dbReference type="NCBI Taxonomy" id="28002"/>
    <lineage>
        <taxon>Eukaryota</taxon>
        <taxon>Metamonada</taxon>
        <taxon>Diplomonadida</taxon>
        <taxon>Hexamitidae</taxon>
        <taxon>Hexamitinae</taxon>
        <taxon>Hexamita</taxon>
    </lineage>
</organism>
<dbReference type="InterPro" id="IPR002625">
    <property type="entry name" value="Smr_dom"/>
</dbReference>
<dbReference type="EMBL" id="CAXDID020000103">
    <property type="protein sequence ID" value="CAL6027129.1"/>
    <property type="molecule type" value="Genomic_DNA"/>
</dbReference>
<comment type="caution">
    <text evidence="2">The sequence shown here is derived from an EMBL/GenBank/DDBJ whole genome shotgun (WGS) entry which is preliminary data.</text>
</comment>
<evidence type="ECO:0000313" key="2">
    <source>
        <dbReference type="EMBL" id="CAL6027129.1"/>
    </source>
</evidence>
<proteinExistence type="predicted"/>
<dbReference type="Proteomes" id="UP001642409">
    <property type="component" value="Unassembled WGS sequence"/>
</dbReference>
<evidence type="ECO:0000313" key="3">
    <source>
        <dbReference type="Proteomes" id="UP001642409"/>
    </source>
</evidence>
<dbReference type="Gene3D" id="3.30.1370.110">
    <property type="match status" value="1"/>
</dbReference>
<feature type="domain" description="Smr" evidence="1">
    <location>
        <begin position="164"/>
        <end position="250"/>
    </location>
</feature>
<dbReference type="PROSITE" id="PS50828">
    <property type="entry name" value="SMR"/>
    <property type="match status" value="1"/>
</dbReference>
<name>A0ABP1IZ96_9EUKA</name>
<gene>
    <name evidence="2" type="ORF">HINF_LOCUS31180</name>
</gene>
<sequence length="256" mass="29376">MQLPPINSELDEQTLNQMVIETLNQNHTDDELQEVLLDLLGFDNIEVIGELIANRYSYALPKQNNEQHYQHCIDLMVEISGWPRNEAKYHLSRFNYNLNEALDQYYLSQQKNVLIDENGNEISPDQPDQPTEFVQTSNVEQIAANLQLIDTQRITQPWFRSFELDLHEMGVNEAVDAVRTKVNELVEMQQDYHNKGKKVSINLKIITGRGVHSEAAPVIKVNVLRLIKAHGMSHTIQQSTKGGVIVVRIKPETHMI</sequence>
<dbReference type="SUPFAM" id="SSF160443">
    <property type="entry name" value="SMR domain-like"/>
    <property type="match status" value="1"/>
</dbReference>
<dbReference type="CDD" id="cd14273">
    <property type="entry name" value="UBA_TAP-C_like"/>
    <property type="match status" value="1"/>
</dbReference>
<accession>A0ABP1IZ96</accession>
<dbReference type="SMART" id="SM00463">
    <property type="entry name" value="SMR"/>
    <property type="match status" value="1"/>
</dbReference>
<evidence type="ECO:0000259" key="1">
    <source>
        <dbReference type="PROSITE" id="PS50828"/>
    </source>
</evidence>
<reference evidence="2 3" key="1">
    <citation type="submission" date="2024-07" db="EMBL/GenBank/DDBJ databases">
        <authorList>
            <person name="Akdeniz Z."/>
        </authorList>
    </citation>
    <scope>NUCLEOTIDE SEQUENCE [LARGE SCALE GENOMIC DNA]</scope>
</reference>